<dbReference type="InterPro" id="IPR029063">
    <property type="entry name" value="SAM-dependent_MTases_sf"/>
</dbReference>
<dbReference type="Proteomes" id="UP000488506">
    <property type="component" value="Unassembled WGS sequence"/>
</dbReference>
<comment type="similarity">
    <text evidence="4">Belongs to the class I-like SAM-binding methyltransferase superfamily. RNA M5U methyltransferase family.</text>
</comment>
<evidence type="ECO:0000313" key="6">
    <source>
        <dbReference type="EMBL" id="KAF0134751.1"/>
    </source>
</evidence>
<dbReference type="PROSITE" id="PS01231">
    <property type="entry name" value="TRMA_2"/>
    <property type="match status" value="1"/>
</dbReference>
<accession>A0A833L1T0</accession>
<dbReference type="FunFam" id="3.40.50.150:FF:000009">
    <property type="entry name" value="23S rRNA (Uracil(1939)-C(5))-methyltransferase RlmD"/>
    <property type="match status" value="1"/>
</dbReference>
<dbReference type="GO" id="GO:0008757">
    <property type="term" value="F:S-adenosylmethionine-dependent methyltransferase activity"/>
    <property type="evidence" value="ECO:0007669"/>
    <property type="project" value="UniProtKB-ARBA"/>
</dbReference>
<evidence type="ECO:0000256" key="5">
    <source>
        <dbReference type="PROSITE-ProRule" id="PRU10015"/>
    </source>
</evidence>
<dbReference type="EMBL" id="WPAF01000005">
    <property type="protein sequence ID" value="KAF0134751.1"/>
    <property type="molecule type" value="Genomic_DNA"/>
</dbReference>
<dbReference type="Gene3D" id="2.40.50.140">
    <property type="entry name" value="Nucleic acid-binding proteins"/>
    <property type="match status" value="1"/>
</dbReference>
<keyword evidence="2 4" id="KW-0808">Transferase</keyword>
<dbReference type="PANTHER" id="PTHR11061">
    <property type="entry name" value="RNA M5U METHYLTRANSFERASE"/>
    <property type="match status" value="1"/>
</dbReference>
<dbReference type="AlphaFoldDB" id="A0A833L1T0"/>
<keyword evidence="3 4" id="KW-0949">S-adenosyl-L-methionine</keyword>
<evidence type="ECO:0008006" key="8">
    <source>
        <dbReference type="Google" id="ProtNLM"/>
    </source>
</evidence>
<evidence type="ECO:0000313" key="7">
    <source>
        <dbReference type="Proteomes" id="UP000488506"/>
    </source>
</evidence>
<dbReference type="InterPro" id="IPR030391">
    <property type="entry name" value="MeTrfase_TrmA_CS"/>
</dbReference>
<comment type="caution">
    <text evidence="6">The sequence shown here is derived from an EMBL/GenBank/DDBJ whole genome shotgun (WGS) entry which is preliminary data.</text>
</comment>
<feature type="binding site" evidence="4">
    <location>
        <position position="343"/>
    </location>
    <ligand>
        <name>S-adenosyl-L-methionine</name>
        <dbReference type="ChEBI" id="CHEBI:59789"/>
    </ligand>
</feature>
<sequence>MKLEISGVDEKGRGVGGDLFTPFAYPGDTIEAELVNKRKKTGRLISIITPSKHRQDAPCKHFGECGGCFWQGLKCEAQLKFKEEKIRDLFGIVNPIIASPNQYFYRNRMDFAFGPDFSIGLKSGKSKVINVEKCHLMSEKSNLIIDHLRRFVSYKKLEYHWTGIMRHVVIREGKNIDNTVINVITSDRGKFPLEELWEKLGTIIDGASWSINTSPADRSVGDLQKTFGNDYLLETLNGLKFKIPLQSFFQTNTHQAENLLNIIKTLIEDENEILDLYSGTGSIGLFLADKNRKVIGIEENEAAVELSKSNAELNGISNYSAYAGKVEDMIYKNISGSETIILDPPRPGVNKKVLKIIGDKKPKKVVYVSCNPYTQKHDVEILKEFGYEINYCQPLDMFPHTPHIENVILLRLP</sequence>
<dbReference type="InterPro" id="IPR010280">
    <property type="entry name" value="U5_MeTrfase_fam"/>
</dbReference>
<organism evidence="6 7">
    <name type="scientific">Candidatus Saganbacteria bacterium</name>
    <dbReference type="NCBI Taxonomy" id="2575572"/>
    <lineage>
        <taxon>Bacteria</taxon>
        <taxon>Bacillati</taxon>
        <taxon>Saganbacteria</taxon>
    </lineage>
</organism>
<feature type="binding site" evidence="4">
    <location>
        <position position="277"/>
    </location>
    <ligand>
        <name>S-adenosyl-L-methionine</name>
        <dbReference type="ChEBI" id="CHEBI:59789"/>
    </ligand>
</feature>
<reference evidence="6 7" key="1">
    <citation type="submission" date="2019-12" db="EMBL/GenBank/DDBJ databases">
        <authorList>
            <person name="Wolfe R."/>
            <person name="Danczak R."/>
            <person name="Wilkins M."/>
        </authorList>
    </citation>
    <scope>NUCLEOTIDE SEQUENCE [LARGE SCALE GENOMIC DNA]</scope>
    <source>
        <strain evidence="6">X2_MaxBin.013</strain>
    </source>
</reference>
<dbReference type="GO" id="GO:0001510">
    <property type="term" value="P:RNA methylation"/>
    <property type="evidence" value="ECO:0007669"/>
    <property type="project" value="UniProtKB-ARBA"/>
</dbReference>
<dbReference type="PROSITE" id="PS51687">
    <property type="entry name" value="SAM_MT_RNA_M5U"/>
    <property type="match status" value="1"/>
</dbReference>
<dbReference type="SUPFAM" id="SSF53335">
    <property type="entry name" value="S-adenosyl-L-methionine-dependent methyltransferases"/>
    <property type="match status" value="1"/>
</dbReference>
<dbReference type="PANTHER" id="PTHR11061:SF30">
    <property type="entry name" value="TRNA (URACIL(54)-C(5))-METHYLTRANSFERASE"/>
    <property type="match status" value="1"/>
</dbReference>
<dbReference type="GO" id="GO:0008173">
    <property type="term" value="F:RNA methyltransferase activity"/>
    <property type="evidence" value="ECO:0007669"/>
    <property type="project" value="InterPro"/>
</dbReference>
<dbReference type="Gene3D" id="3.40.50.150">
    <property type="entry name" value="Vaccinia Virus protein VP39"/>
    <property type="match status" value="1"/>
</dbReference>
<protein>
    <recommendedName>
        <fullName evidence="8">23S rRNA (Uracil(1939)-C(5))-methyltransferase RlmD</fullName>
    </recommendedName>
</protein>
<evidence type="ECO:0000256" key="4">
    <source>
        <dbReference type="PROSITE-ProRule" id="PRU01024"/>
    </source>
</evidence>
<gene>
    <name evidence="6" type="ORF">FD145_468</name>
</gene>
<dbReference type="Pfam" id="PF05958">
    <property type="entry name" value="tRNA_U5-meth_tr"/>
    <property type="match status" value="1"/>
</dbReference>
<feature type="active site" evidence="5">
    <location>
        <position position="370"/>
    </location>
</feature>
<dbReference type="CDD" id="cd02440">
    <property type="entry name" value="AdoMet_MTases"/>
    <property type="match status" value="1"/>
</dbReference>
<dbReference type="InterPro" id="IPR030390">
    <property type="entry name" value="MeTrfase_TrmA_AS"/>
</dbReference>
<dbReference type="GO" id="GO:0006396">
    <property type="term" value="P:RNA processing"/>
    <property type="evidence" value="ECO:0007669"/>
    <property type="project" value="InterPro"/>
</dbReference>
<feature type="binding site" evidence="4">
    <location>
        <position position="298"/>
    </location>
    <ligand>
        <name>S-adenosyl-L-methionine</name>
        <dbReference type="ChEBI" id="CHEBI:59789"/>
    </ligand>
</feature>
<name>A0A833L1T0_UNCSA</name>
<keyword evidence="1 4" id="KW-0489">Methyltransferase</keyword>
<proteinExistence type="inferred from homology"/>
<dbReference type="NCBIfam" id="TIGR00479">
    <property type="entry name" value="rumA"/>
    <property type="match status" value="1"/>
</dbReference>
<dbReference type="Gene3D" id="2.40.50.1070">
    <property type="match status" value="1"/>
</dbReference>
<feature type="active site" description="Nucleophile" evidence="4">
    <location>
        <position position="370"/>
    </location>
</feature>
<evidence type="ECO:0000256" key="2">
    <source>
        <dbReference type="ARBA" id="ARBA00022679"/>
    </source>
</evidence>
<dbReference type="PROSITE" id="PS01230">
    <property type="entry name" value="TRMA_1"/>
    <property type="match status" value="1"/>
</dbReference>
<dbReference type="InterPro" id="IPR012340">
    <property type="entry name" value="NA-bd_OB-fold"/>
</dbReference>
<evidence type="ECO:0000256" key="1">
    <source>
        <dbReference type="ARBA" id="ARBA00022603"/>
    </source>
</evidence>
<evidence type="ECO:0000256" key="3">
    <source>
        <dbReference type="ARBA" id="ARBA00022691"/>
    </source>
</evidence>
<feature type="binding site" evidence="4">
    <location>
        <position position="250"/>
    </location>
    <ligand>
        <name>S-adenosyl-L-methionine</name>
        <dbReference type="ChEBI" id="CHEBI:59789"/>
    </ligand>
</feature>